<sequence>MESAEIQISGLLGRCGGRDVFTSFAAASLLAELSFADTFDEASGTGYQRRFNRQHSLEFKKYIQRPGSSTIPLTFNLRPEHSDRWSLSRDKSSGLAILRICLADTPIMSQVDCQHRLGYMAGSDIEFAFMAFIGLSVAEEMEIFRDINGKAKGLNSSLLDSTEARLTGDQLSAVKPELYYAMQLNENPLSVWYRKLDLGGEVTVGTKRIASLRTMQQAVKRFFHEAEIDKSTHHEVITEILINFWKAITYVLPEAWENPRKHLITKGIGVYCLMSLAGDLVKEALQCNRRCDLDYFIGTLSDFMHKLDWTNQGPLMGYGGVKGADAALDLVRHARNQIISSSKNYAEQADSVN</sequence>
<evidence type="ECO:0000313" key="1">
    <source>
        <dbReference type="EMBL" id="PYE26366.1"/>
    </source>
</evidence>
<proteinExistence type="predicted"/>
<name>A0A2V4V0R9_9BURK</name>
<reference evidence="1 2" key="1">
    <citation type="submission" date="2018-06" db="EMBL/GenBank/DDBJ databases">
        <title>Genomic Encyclopedia of Type Strains, Phase IV (KMG-V): Genome sequencing to study the core and pangenomes of soil and plant-associated prokaryotes.</title>
        <authorList>
            <person name="Whitman W."/>
        </authorList>
    </citation>
    <scope>NUCLEOTIDE SEQUENCE [LARGE SCALE GENOMIC DNA]</scope>
    <source>
        <strain evidence="1 2">SRCL-318</strain>
    </source>
</reference>
<dbReference type="EMBL" id="QJSQ01000003">
    <property type="protein sequence ID" value="PYE26366.1"/>
    <property type="molecule type" value="Genomic_DNA"/>
</dbReference>
<dbReference type="NCBIfam" id="TIGR03187">
    <property type="entry name" value="DGQHR"/>
    <property type="match status" value="1"/>
</dbReference>
<accession>A0A2V4V0R9</accession>
<dbReference type="AlphaFoldDB" id="A0A2V4V0R9"/>
<protein>
    <submittedName>
        <fullName evidence="1">DGQHR domain-containing protein</fullName>
    </submittedName>
</protein>
<dbReference type="InterPro" id="IPR017601">
    <property type="entry name" value="DGQHR-contain_dom"/>
</dbReference>
<organism evidence="1 2">
    <name type="scientific">Paraburkholderia silvatlantica</name>
    <dbReference type="NCBI Taxonomy" id="321895"/>
    <lineage>
        <taxon>Bacteria</taxon>
        <taxon>Pseudomonadati</taxon>
        <taxon>Pseudomonadota</taxon>
        <taxon>Betaproteobacteria</taxon>
        <taxon>Burkholderiales</taxon>
        <taxon>Burkholderiaceae</taxon>
        <taxon>Paraburkholderia</taxon>
    </lineage>
</organism>
<gene>
    <name evidence="1" type="ORF">C7410_103285</name>
</gene>
<dbReference type="OrthoDB" id="8326982at2"/>
<evidence type="ECO:0000313" key="2">
    <source>
        <dbReference type="Proteomes" id="UP000247772"/>
    </source>
</evidence>
<comment type="caution">
    <text evidence="1">The sequence shown here is derived from an EMBL/GenBank/DDBJ whole genome shotgun (WGS) entry which is preliminary data.</text>
</comment>
<dbReference type="Proteomes" id="UP000247772">
    <property type="component" value="Unassembled WGS sequence"/>
</dbReference>
<dbReference type="RefSeq" id="WP_110854533.1">
    <property type="nucleotide sequence ID" value="NZ_QJSQ01000003.1"/>
</dbReference>